<dbReference type="InterPro" id="IPR003439">
    <property type="entry name" value="ABC_transporter-like_ATP-bd"/>
</dbReference>
<dbReference type="CDD" id="cd03215">
    <property type="entry name" value="ABC_Carb_Monos_II"/>
    <property type="match status" value="1"/>
</dbReference>
<keyword evidence="6" id="KW-0547">Nucleotide-binding</keyword>
<keyword evidence="9" id="KW-0472">Membrane</keyword>
<dbReference type="InterPro" id="IPR050107">
    <property type="entry name" value="ABC_carbohydrate_import_ATPase"/>
</dbReference>
<dbReference type="GO" id="GO:0016887">
    <property type="term" value="F:ATP hydrolysis activity"/>
    <property type="evidence" value="ECO:0007669"/>
    <property type="project" value="InterPro"/>
</dbReference>
<dbReference type="KEGG" id="tae:TepiRe1_0706"/>
<protein>
    <submittedName>
        <fullName evidence="11">Fused D-ribose transporter subunits of ABC superfamily: ATP-binding components</fullName>
    </submittedName>
</protein>
<dbReference type="AlphaFoldDB" id="F4LW62"/>
<dbReference type="RefSeq" id="WP_013777761.1">
    <property type="nucleotide sequence ID" value="NC_015519.1"/>
</dbReference>
<dbReference type="Proteomes" id="UP000010802">
    <property type="component" value="Chromosome"/>
</dbReference>
<keyword evidence="2" id="KW-0813">Transport</keyword>
<dbReference type="SUPFAM" id="SSF52540">
    <property type="entry name" value="P-loop containing nucleoside triphosphate hydrolases"/>
    <property type="match status" value="2"/>
</dbReference>
<keyword evidence="3" id="KW-1003">Cell membrane</keyword>
<dbReference type="PANTHER" id="PTHR43790:SF3">
    <property type="entry name" value="D-ALLOSE IMPORT ATP-BINDING PROTEIN ALSA-RELATED"/>
    <property type="match status" value="1"/>
</dbReference>
<gene>
    <name evidence="11" type="primary">rbsA</name>
    <name evidence="11" type="ordered locus">TEPIRE1_0706</name>
</gene>
<evidence type="ECO:0000256" key="7">
    <source>
        <dbReference type="ARBA" id="ARBA00022840"/>
    </source>
</evidence>
<dbReference type="GO" id="GO:0005524">
    <property type="term" value="F:ATP binding"/>
    <property type="evidence" value="ECO:0007669"/>
    <property type="project" value="UniProtKB-KW"/>
</dbReference>
<comment type="subcellular location">
    <subcellularLocation>
        <location evidence="1">Cell membrane</location>
        <topology evidence="1">Peripheral membrane protein</topology>
    </subcellularLocation>
</comment>
<dbReference type="HOGENOM" id="CLU_000604_92_3_9"/>
<feature type="domain" description="ABC transporter" evidence="10">
    <location>
        <begin position="256"/>
        <end position="499"/>
    </location>
</feature>
<keyword evidence="4" id="KW-0762">Sugar transport</keyword>
<feature type="domain" description="ABC transporter" evidence="10">
    <location>
        <begin position="7"/>
        <end position="245"/>
    </location>
</feature>
<evidence type="ECO:0000256" key="4">
    <source>
        <dbReference type="ARBA" id="ARBA00022597"/>
    </source>
</evidence>
<keyword evidence="5" id="KW-0677">Repeat</keyword>
<dbReference type="InterPro" id="IPR017871">
    <property type="entry name" value="ABC_transporter-like_CS"/>
</dbReference>
<dbReference type="KEGG" id="tep:TepRe1_0650"/>
<evidence type="ECO:0000256" key="3">
    <source>
        <dbReference type="ARBA" id="ARBA00022475"/>
    </source>
</evidence>
<keyword evidence="7 11" id="KW-0067">ATP-binding</keyword>
<dbReference type="Pfam" id="PF00005">
    <property type="entry name" value="ABC_tran"/>
    <property type="match status" value="2"/>
</dbReference>
<sequence>MTKKPYLKMKGISKQFPGVIALDSVNFEVAKGEVHGLVGENGAGKSTLIKILTGAYEKDEGQIYIDNKEIHISNPKQAIDMGIVAIYQELNLSPHFSAAENIFLGQEIKMGNVINFIDWKATKREAMRLLNELGQDLDINIPVKQLGIGQQQMVEIAKALSKNANIIIMDEPTSSLSLNETEELLKAIDRLRGKGISVIFISHRLEEVFEICDRITVMRDGKKIVTVEARETNKDEIIKYMVGRSLEQQYPKKPTRRGAEALRVENLKRAGIFDDISFVAYSGEILGISGLVGAGRTEIARSIFGADIRDKGDIYVYGKKCNILSPRDAMKEGIALLTEDRKGQGLILQQDIVTNITLPSLPRFKEKFFIDLKKLFLASKSLSEELDIKTPSLYKKVMELSGGNQQKVVIAKWLCYNARIFIFDEPTRGIDVGAKVEVYNIMNELVSNGACVIMISSELPEILGMSDRIIVLHEGRITGEFSRENANQEIIMKAATGGV</sequence>
<dbReference type="CDD" id="cd03216">
    <property type="entry name" value="ABC_Carb_Monos_I"/>
    <property type="match status" value="1"/>
</dbReference>
<dbReference type="InterPro" id="IPR003593">
    <property type="entry name" value="AAA+_ATPase"/>
</dbReference>
<dbReference type="STRING" id="1209989.TepRe1_0650"/>
<keyword evidence="8" id="KW-1278">Translocase</keyword>
<dbReference type="PROSITE" id="PS50893">
    <property type="entry name" value="ABC_TRANSPORTER_2"/>
    <property type="match status" value="2"/>
</dbReference>
<dbReference type="Gene3D" id="3.40.50.300">
    <property type="entry name" value="P-loop containing nucleotide triphosphate hydrolases"/>
    <property type="match status" value="2"/>
</dbReference>
<name>F4LW62_TEPAE</name>
<reference evidence="12" key="1">
    <citation type="journal article" date="2013" name="Genome Announc.">
        <title>First genome sequence of a syntrophic acetate-oxidizing bacterium, Tepidanaerobacter acetatoxydans strain Re1.</title>
        <authorList>
            <person name="Manzoor S."/>
            <person name="Bongcam-Rudloff E."/>
            <person name="Schnurer A."/>
            <person name="Muller B."/>
        </authorList>
    </citation>
    <scope>NUCLEOTIDE SEQUENCE [LARGE SCALE GENOMIC DNA]</scope>
    <source>
        <strain evidence="12">Re1</strain>
    </source>
</reference>
<dbReference type="SMART" id="SM00382">
    <property type="entry name" value="AAA"/>
    <property type="match status" value="2"/>
</dbReference>
<dbReference type="EMBL" id="HF563609">
    <property type="protein sequence ID" value="CDI40459.1"/>
    <property type="molecule type" value="Genomic_DNA"/>
</dbReference>
<dbReference type="PANTHER" id="PTHR43790">
    <property type="entry name" value="CARBOHYDRATE TRANSPORT ATP-BINDING PROTEIN MG119-RELATED"/>
    <property type="match status" value="1"/>
</dbReference>
<evidence type="ECO:0000259" key="10">
    <source>
        <dbReference type="PROSITE" id="PS50893"/>
    </source>
</evidence>
<evidence type="ECO:0000313" key="11">
    <source>
        <dbReference type="EMBL" id="CDI40459.1"/>
    </source>
</evidence>
<evidence type="ECO:0000313" key="12">
    <source>
        <dbReference type="Proteomes" id="UP000010802"/>
    </source>
</evidence>
<dbReference type="PROSITE" id="PS00211">
    <property type="entry name" value="ABC_TRANSPORTER_1"/>
    <property type="match status" value="1"/>
</dbReference>
<evidence type="ECO:0000256" key="1">
    <source>
        <dbReference type="ARBA" id="ARBA00004202"/>
    </source>
</evidence>
<evidence type="ECO:0000256" key="2">
    <source>
        <dbReference type="ARBA" id="ARBA00022448"/>
    </source>
</evidence>
<dbReference type="InterPro" id="IPR027417">
    <property type="entry name" value="P-loop_NTPase"/>
</dbReference>
<dbReference type="eggNOG" id="COG1129">
    <property type="taxonomic scope" value="Bacteria"/>
</dbReference>
<keyword evidence="12" id="KW-1185">Reference proteome</keyword>
<dbReference type="GO" id="GO:0005886">
    <property type="term" value="C:plasma membrane"/>
    <property type="evidence" value="ECO:0007669"/>
    <property type="project" value="UniProtKB-SubCell"/>
</dbReference>
<dbReference type="FunFam" id="3.40.50.300:FF:000127">
    <property type="entry name" value="Ribose import ATP-binding protein RbsA"/>
    <property type="match status" value="1"/>
</dbReference>
<evidence type="ECO:0000256" key="5">
    <source>
        <dbReference type="ARBA" id="ARBA00022737"/>
    </source>
</evidence>
<organism evidence="11 12">
    <name type="scientific">Tepidanaerobacter acetatoxydans (strain DSM 21804 / JCM 16047 / Re1)</name>
    <dbReference type="NCBI Taxonomy" id="1209989"/>
    <lineage>
        <taxon>Bacteria</taxon>
        <taxon>Bacillati</taxon>
        <taxon>Bacillota</taxon>
        <taxon>Clostridia</taxon>
        <taxon>Thermosediminibacterales</taxon>
        <taxon>Tepidanaerobacteraceae</taxon>
        <taxon>Tepidanaerobacter</taxon>
    </lineage>
</organism>
<evidence type="ECO:0000256" key="6">
    <source>
        <dbReference type="ARBA" id="ARBA00022741"/>
    </source>
</evidence>
<evidence type="ECO:0000256" key="8">
    <source>
        <dbReference type="ARBA" id="ARBA00022967"/>
    </source>
</evidence>
<evidence type="ECO:0000256" key="9">
    <source>
        <dbReference type="ARBA" id="ARBA00023136"/>
    </source>
</evidence>
<accession>F4LW62</accession>
<proteinExistence type="predicted"/>